<dbReference type="EMBL" id="CAJNOL010000305">
    <property type="protein sequence ID" value="CAF0995829.1"/>
    <property type="molecule type" value="Genomic_DNA"/>
</dbReference>
<keyword evidence="10" id="KW-1185">Reference proteome</keyword>
<accession>A0A814AZN6</accession>
<dbReference type="Proteomes" id="UP000663864">
    <property type="component" value="Unassembled WGS sequence"/>
</dbReference>
<dbReference type="EMBL" id="CAJNOL010000306">
    <property type="protein sequence ID" value="CAF0996575.1"/>
    <property type="molecule type" value="Genomic_DNA"/>
</dbReference>
<evidence type="ECO:0000313" key="10">
    <source>
        <dbReference type="Proteomes" id="UP000663870"/>
    </source>
</evidence>
<dbReference type="Proteomes" id="UP000663882">
    <property type="component" value="Unassembled WGS sequence"/>
</dbReference>
<evidence type="ECO:0000313" key="5">
    <source>
        <dbReference type="EMBL" id="CAF0996575.1"/>
    </source>
</evidence>
<dbReference type="EMBL" id="CAJNOH010000164">
    <property type="protein sequence ID" value="CAF0919895.1"/>
    <property type="molecule type" value="Genomic_DNA"/>
</dbReference>
<dbReference type="Proteomes" id="UP000663823">
    <property type="component" value="Unassembled WGS sequence"/>
</dbReference>
<evidence type="ECO:0000313" key="3">
    <source>
        <dbReference type="EMBL" id="CAF0919895.1"/>
    </source>
</evidence>
<evidence type="ECO:0000313" key="9">
    <source>
        <dbReference type="Proteomes" id="UP000663854"/>
    </source>
</evidence>
<gene>
    <name evidence="7" type="ORF">JBS370_LOCUS683</name>
    <name evidence="4" type="ORF">JXQ802_LOCUS13916</name>
    <name evidence="5" type="ORF">JXQ802_LOCUS13955</name>
    <name evidence="8" type="ORF">OTI717_LOCUS31553</name>
    <name evidence="3" type="ORF">PYM288_LOCUS10468</name>
    <name evidence="6" type="ORF">RFH988_LOCUS17656</name>
    <name evidence="2" type="ORF">ZHD862_LOCUS5195</name>
</gene>
<reference evidence="3" key="1">
    <citation type="submission" date="2021-02" db="EMBL/GenBank/DDBJ databases">
        <authorList>
            <person name="Nowell W R."/>
        </authorList>
    </citation>
    <scope>NUCLEOTIDE SEQUENCE</scope>
</reference>
<dbReference type="EMBL" id="CAJNOT010000134">
    <property type="protein sequence ID" value="CAF0857357.1"/>
    <property type="molecule type" value="Genomic_DNA"/>
</dbReference>
<evidence type="ECO:0000313" key="4">
    <source>
        <dbReference type="EMBL" id="CAF0995829.1"/>
    </source>
</evidence>
<dbReference type="EMBL" id="CAJOBD010000019">
    <property type="protein sequence ID" value="CAF3537458.1"/>
    <property type="molecule type" value="Genomic_DNA"/>
</dbReference>
<evidence type="ECO:0000313" key="8">
    <source>
        <dbReference type="EMBL" id="CAF4049233.1"/>
    </source>
</evidence>
<evidence type="ECO:0000313" key="7">
    <source>
        <dbReference type="EMBL" id="CAF3537458.1"/>
    </source>
</evidence>
<dbReference type="OrthoDB" id="10045259at2759"/>
<dbReference type="Proteomes" id="UP000663870">
    <property type="component" value="Unassembled WGS sequence"/>
</dbReference>
<comment type="caution">
    <text evidence="3">The sequence shown here is derived from an EMBL/GenBank/DDBJ whole genome shotgun (WGS) entry which is preliminary data.</text>
</comment>
<protein>
    <submittedName>
        <fullName evidence="3">Uncharacterized protein</fullName>
    </submittedName>
</protein>
<dbReference type="AlphaFoldDB" id="A0A814AZN6"/>
<evidence type="ECO:0000313" key="2">
    <source>
        <dbReference type="EMBL" id="CAF0857357.1"/>
    </source>
</evidence>
<name>A0A814AZN6_9BILA</name>
<proteinExistence type="predicted"/>
<dbReference type="Proteomes" id="UP000663836">
    <property type="component" value="Unassembled WGS sequence"/>
</dbReference>
<dbReference type="Proteomes" id="UP000663854">
    <property type="component" value="Unassembled WGS sequence"/>
</dbReference>
<evidence type="ECO:0000313" key="6">
    <source>
        <dbReference type="EMBL" id="CAF1068729.1"/>
    </source>
</evidence>
<dbReference type="EMBL" id="CAJNOO010000953">
    <property type="protein sequence ID" value="CAF1068729.1"/>
    <property type="molecule type" value="Genomic_DNA"/>
</dbReference>
<dbReference type="EMBL" id="CAJOAX010009098">
    <property type="protein sequence ID" value="CAF4049233.1"/>
    <property type="molecule type" value="Genomic_DNA"/>
</dbReference>
<organism evidence="3 9">
    <name type="scientific">Rotaria sordida</name>
    <dbReference type="NCBI Taxonomy" id="392033"/>
    <lineage>
        <taxon>Eukaryota</taxon>
        <taxon>Metazoa</taxon>
        <taxon>Spiralia</taxon>
        <taxon>Gnathifera</taxon>
        <taxon>Rotifera</taxon>
        <taxon>Eurotatoria</taxon>
        <taxon>Bdelloidea</taxon>
        <taxon>Philodinida</taxon>
        <taxon>Philodinidae</taxon>
        <taxon>Rotaria</taxon>
    </lineage>
</organism>
<sequence length="144" mass="16566">MSSKKKQETRVSLDSSILTVNKESTTVSSRSRTEAEKPMIKTRKPPPVLPKLLPYTPPDALMFPLFNAIQRRAWMRARRLSHELILCDPLRQNYRDLYYQINQIITLIERRVQPKAAIISRVATASRATTASNSNTDEETIIQR</sequence>
<evidence type="ECO:0000256" key="1">
    <source>
        <dbReference type="SAM" id="MobiDB-lite"/>
    </source>
</evidence>
<feature type="region of interest" description="Disordered" evidence="1">
    <location>
        <begin position="22"/>
        <end position="51"/>
    </location>
</feature>